<proteinExistence type="inferred from homology"/>
<feature type="site" description="Interaction with substrate tRNA" evidence="10">
    <location>
        <position position="135"/>
    </location>
</feature>
<comment type="function">
    <text evidence="2 10 12">Catalyzes the transfer of a dimethylallyl group onto the adenine at position 37 in tRNAs that read codons beginning with uridine, leading to the formation of N6-(dimethylallyl)adenosine (i(6)A).</text>
</comment>
<evidence type="ECO:0000256" key="12">
    <source>
        <dbReference type="RuleBase" id="RU003784"/>
    </source>
</evidence>
<feature type="site" description="Interaction with substrate tRNA" evidence="10">
    <location>
        <position position="111"/>
    </location>
</feature>
<dbReference type="SUPFAM" id="SSF52540">
    <property type="entry name" value="P-loop containing nucleoside triphosphate hydrolases"/>
    <property type="match status" value="2"/>
</dbReference>
<comment type="cofactor">
    <cofactor evidence="1 10">
        <name>Mg(2+)</name>
        <dbReference type="ChEBI" id="CHEBI:18420"/>
    </cofactor>
</comment>
<dbReference type="EC" id="2.5.1.75" evidence="10"/>
<dbReference type="GO" id="GO:0006400">
    <property type="term" value="P:tRNA modification"/>
    <property type="evidence" value="ECO:0007669"/>
    <property type="project" value="TreeGrafter"/>
</dbReference>
<dbReference type="Gene3D" id="3.40.50.300">
    <property type="entry name" value="P-loop containing nucleotide triphosphate hydrolases"/>
    <property type="match status" value="1"/>
</dbReference>
<keyword evidence="4 10" id="KW-0808">Transferase</keyword>
<keyword evidence="15" id="KW-1185">Reference proteome</keyword>
<dbReference type="HAMAP" id="MF_00185">
    <property type="entry name" value="IPP_trans"/>
    <property type="match status" value="1"/>
</dbReference>
<evidence type="ECO:0000256" key="1">
    <source>
        <dbReference type="ARBA" id="ARBA00001946"/>
    </source>
</evidence>
<evidence type="ECO:0000256" key="6">
    <source>
        <dbReference type="ARBA" id="ARBA00022741"/>
    </source>
</evidence>
<evidence type="ECO:0000256" key="3">
    <source>
        <dbReference type="ARBA" id="ARBA00005842"/>
    </source>
</evidence>
<dbReference type="Pfam" id="PF01715">
    <property type="entry name" value="IPPT"/>
    <property type="match status" value="1"/>
</dbReference>
<accession>A0AAX1MYK6</accession>
<evidence type="ECO:0000256" key="2">
    <source>
        <dbReference type="ARBA" id="ARBA00003213"/>
    </source>
</evidence>
<protein>
    <recommendedName>
        <fullName evidence="10">tRNA dimethylallyltransferase</fullName>
        <ecNumber evidence="10">2.5.1.75</ecNumber>
    </recommendedName>
    <alternativeName>
        <fullName evidence="10">Dimethylallyl diphosphate:tRNA dimethylallyltransferase</fullName>
        <shortName evidence="10">DMAPP:tRNA dimethylallyltransferase</shortName>
        <shortName evidence="10">DMATase</shortName>
    </alternativeName>
    <alternativeName>
        <fullName evidence="10">Isopentenyl-diphosphate:tRNA isopentenyltransferase</fullName>
        <shortName evidence="10">IPP transferase</shortName>
        <shortName evidence="10">IPPT</shortName>
        <shortName evidence="10">IPTase</shortName>
    </alternativeName>
</protein>
<dbReference type="PANTHER" id="PTHR11088">
    <property type="entry name" value="TRNA DIMETHYLALLYLTRANSFERASE"/>
    <property type="match status" value="1"/>
</dbReference>
<evidence type="ECO:0000256" key="9">
    <source>
        <dbReference type="ARBA" id="ARBA00049563"/>
    </source>
</evidence>
<evidence type="ECO:0000313" key="14">
    <source>
        <dbReference type="EMBL" id="QWG00216.1"/>
    </source>
</evidence>
<gene>
    <name evidence="10 14" type="primary">miaA</name>
    <name evidence="14" type="ORF">KMW28_11190</name>
</gene>
<evidence type="ECO:0000256" key="11">
    <source>
        <dbReference type="RuleBase" id="RU003783"/>
    </source>
</evidence>
<keyword evidence="7 10" id="KW-0067">ATP-binding</keyword>
<dbReference type="InterPro" id="IPR039657">
    <property type="entry name" value="Dimethylallyltransferase"/>
</dbReference>
<feature type="region of interest" description="Interaction with substrate tRNA" evidence="10">
    <location>
        <begin position="42"/>
        <end position="45"/>
    </location>
</feature>
<keyword evidence="8 10" id="KW-0460">Magnesium</keyword>
<name>A0AAX1MYK6_9BACT</name>
<dbReference type="RefSeq" id="WP_169663343.1">
    <property type="nucleotide sequence ID" value="NZ_CP076132.1"/>
</dbReference>
<comment type="catalytic activity">
    <reaction evidence="9 10 11">
        <text>adenosine(37) in tRNA + dimethylallyl diphosphate = N(6)-dimethylallyladenosine(37) in tRNA + diphosphate</text>
        <dbReference type="Rhea" id="RHEA:26482"/>
        <dbReference type="Rhea" id="RHEA-COMP:10162"/>
        <dbReference type="Rhea" id="RHEA-COMP:10375"/>
        <dbReference type="ChEBI" id="CHEBI:33019"/>
        <dbReference type="ChEBI" id="CHEBI:57623"/>
        <dbReference type="ChEBI" id="CHEBI:74411"/>
        <dbReference type="ChEBI" id="CHEBI:74415"/>
        <dbReference type="EC" id="2.5.1.75"/>
    </reaction>
</comment>
<comment type="subunit">
    <text evidence="10">Monomer.</text>
</comment>
<keyword evidence="6 10" id="KW-0547">Nucleotide-binding</keyword>
<comment type="similarity">
    <text evidence="3 10 13">Belongs to the IPP transferase family.</text>
</comment>
<evidence type="ECO:0000256" key="7">
    <source>
        <dbReference type="ARBA" id="ARBA00022840"/>
    </source>
</evidence>
<dbReference type="Proteomes" id="UP000678679">
    <property type="component" value="Chromosome 1"/>
</dbReference>
<evidence type="ECO:0000256" key="4">
    <source>
        <dbReference type="ARBA" id="ARBA00022679"/>
    </source>
</evidence>
<evidence type="ECO:0000256" key="5">
    <source>
        <dbReference type="ARBA" id="ARBA00022694"/>
    </source>
</evidence>
<dbReference type="NCBIfam" id="TIGR00174">
    <property type="entry name" value="miaA"/>
    <property type="match status" value="1"/>
</dbReference>
<dbReference type="AlphaFoldDB" id="A0AAX1MYK6"/>
<keyword evidence="5 10" id="KW-0819">tRNA processing</keyword>
<feature type="binding site" evidence="10">
    <location>
        <begin position="17"/>
        <end position="24"/>
    </location>
    <ligand>
        <name>ATP</name>
        <dbReference type="ChEBI" id="CHEBI:30616"/>
    </ligand>
</feature>
<evidence type="ECO:0000256" key="13">
    <source>
        <dbReference type="RuleBase" id="RU003785"/>
    </source>
</evidence>
<comment type="caution">
    <text evidence="10">Lacks conserved residue(s) required for the propagation of feature annotation.</text>
</comment>
<dbReference type="KEGG" id="fya:KMW28_11190"/>
<dbReference type="InterPro" id="IPR027417">
    <property type="entry name" value="P-loop_NTPase"/>
</dbReference>
<dbReference type="InterPro" id="IPR018022">
    <property type="entry name" value="IPT"/>
</dbReference>
<dbReference type="GO" id="GO:0005524">
    <property type="term" value="F:ATP binding"/>
    <property type="evidence" value="ECO:0007669"/>
    <property type="project" value="UniProtKB-UniRule"/>
</dbReference>
<evidence type="ECO:0000256" key="10">
    <source>
        <dbReference type="HAMAP-Rule" id="MF_00185"/>
    </source>
</evidence>
<dbReference type="GO" id="GO:0052381">
    <property type="term" value="F:tRNA dimethylallyltransferase activity"/>
    <property type="evidence" value="ECO:0007669"/>
    <property type="project" value="UniProtKB-UniRule"/>
</dbReference>
<dbReference type="PANTHER" id="PTHR11088:SF60">
    <property type="entry name" value="TRNA DIMETHYLALLYLTRANSFERASE"/>
    <property type="match status" value="1"/>
</dbReference>
<feature type="binding site" evidence="10">
    <location>
        <begin position="19"/>
        <end position="24"/>
    </location>
    <ligand>
        <name>substrate</name>
    </ligand>
</feature>
<dbReference type="EMBL" id="CP076132">
    <property type="protein sequence ID" value="QWG00216.1"/>
    <property type="molecule type" value="Genomic_DNA"/>
</dbReference>
<sequence length="319" mass="37383">MSQENSLNNTPLIVVTGPTASGKTSLATQLAYQIEGEVISADSRQVFRQMDIGTGKDLKDFVVEGTSIPYHLIDICDPGDDFNLYLFQKLYTEAVHDIINRKKNPILCGGTGLYIEAVTLEGYEDVWVPKNFQLRDKFEDSTLEEMLEYYKSLLDDDQLKDVDGIAHRQRSLMRAIEIEYFNKYNVETDIHPVNIPQLETYNFALNIDRDTRWSKIEKRLDERLKEGMIEEVDSLLQQLDAEKLKSYGLEYRFVTSYLLNEISYDDMRNELLKSIQQFSKRQMTWFRRMEKKTKLHWIPVEWETNKKIDFVLNTINSNQ</sequence>
<evidence type="ECO:0000313" key="15">
    <source>
        <dbReference type="Proteomes" id="UP000678679"/>
    </source>
</evidence>
<reference evidence="14 15" key="1">
    <citation type="submission" date="2021-05" db="EMBL/GenBank/DDBJ databases">
        <title>Comparative genomic studies on the polysaccharide-degrading batcterial strains of the Flammeovirga genus.</title>
        <authorList>
            <person name="Zewei F."/>
            <person name="Zheng Z."/>
            <person name="Yu L."/>
            <person name="Ruyue G."/>
            <person name="Yanhong M."/>
            <person name="Yuanyuan C."/>
            <person name="Jingyan G."/>
            <person name="Wenjun H."/>
        </authorList>
    </citation>
    <scope>NUCLEOTIDE SEQUENCE [LARGE SCALE GENOMIC DNA]</scope>
    <source>
        <strain evidence="14 15">NBRC:100898</strain>
    </source>
</reference>
<organism evidence="14 15">
    <name type="scientific">Flammeovirga yaeyamensis</name>
    <dbReference type="NCBI Taxonomy" id="367791"/>
    <lineage>
        <taxon>Bacteria</taxon>
        <taxon>Pseudomonadati</taxon>
        <taxon>Bacteroidota</taxon>
        <taxon>Cytophagia</taxon>
        <taxon>Cytophagales</taxon>
        <taxon>Flammeovirgaceae</taxon>
        <taxon>Flammeovirga</taxon>
    </lineage>
</organism>
<evidence type="ECO:0000256" key="8">
    <source>
        <dbReference type="ARBA" id="ARBA00022842"/>
    </source>
</evidence>